<sequence>MATLQRKYGKNLTTCPADYLFTDGQSVFLSDGDRSVADVTKGGQQVFLFMCDLRQIHALTARAAIKRRAVSA</sequence>
<proteinExistence type="predicted"/>
<keyword evidence="2" id="KW-1185">Reference proteome</keyword>
<dbReference type="EMBL" id="JACGXL010000002">
    <property type="protein sequence ID" value="MBA8887403.1"/>
    <property type="molecule type" value="Genomic_DNA"/>
</dbReference>
<evidence type="ECO:0000313" key="1">
    <source>
        <dbReference type="EMBL" id="MBA8887403.1"/>
    </source>
</evidence>
<dbReference type="Proteomes" id="UP000550401">
    <property type="component" value="Unassembled WGS sequence"/>
</dbReference>
<gene>
    <name evidence="1" type="ORF">FHW12_001617</name>
</gene>
<dbReference type="RefSeq" id="WP_259392930.1">
    <property type="nucleotide sequence ID" value="NZ_JACGXL010000002.1"/>
</dbReference>
<accession>A0A839EXP0</accession>
<dbReference type="AlphaFoldDB" id="A0A839EXP0"/>
<protein>
    <submittedName>
        <fullName evidence="1">Uncharacterized protein</fullName>
    </submittedName>
</protein>
<reference evidence="1 2" key="1">
    <citation type="submission" date="2020-07" db="EMBL/GenBank/DDBJ databases">
        <title>Genomic Encyclopedia of Type Strains, Phase IV (KMG-V): Genome sequencing to study the core and pangenomes of soil and plant-associated prokaryotes.</title>
        <authorList>
            <person name="Whitman W."/>
        </authorList>
    </citation>
    <scope>NUCLEOTIDE SEQUENCE [LARGE SCALE GENOMIC DNA]</scope>
    <source>
        <strain evidence="1 2">RH2WT43</strain>
    </source>
</reference>
<name>A0A839EXP0_9GAMM</name>
<comment type="caution">
    <text evidence="1">The sequence shown here is derived from an EMBL/GenBank/DDBJ whole genome shotgun (WGS) entry which is preliminary data.</text>
</comment>
<organism evidence="1 2">
    <name type="scientific">Dokdonella fugitiva</name>
    <dbReference type="NCBI Taxonomy" id="328517"/>
    <lineage>
        <taxon>Bacteria</taxon>
        <taxon>Pseudomonadati</taxon>
        <taxon>Pseudomonadota</taxon>
        <taxon>Gammaproteobacteria</taxon>
        <taxon>Lysobacterales</taxon>
        <taxon>Rhodanobacteraceae</taxon>
        <taxon>Dokdonella</taxon>
    </lineage>
</organism>
<evidence type="ECO:0000313" key="2">
    <source>
        <dbReference type="Proteomes" id="UP000550401"/>
    </source>
</evidence>